<keyword evidence="2" id="KW-1185">Reference proteome</keyword>
<sequence>MIWQMLAMARYQHYLAAFLVCRQVLNAMSIPIVMPFAAFRVKQIHLAASITICARNATMNMYGNPKLPIIPVNATGAGIMLITYIPIEISKKGATAASMKCANPVLMLNVSAGKKKMKNGGNE</sequence>
<gene>
    <name evidence="1" type="ORF">FBBNIHIM_23090</name>
</gene>
<organism evidence="1 2">
    <name type="scientific">Pseudocitrobacter vendiensis</name>
    <dbReference type="NCBI Taxonomy" id="2488306"/>
    <lineage>
        <taxon>Bacteria</taxon>
        <taxon>Pseudomonadati</taxon>
        <taxon>Pseudomonadota</taxon>
        <taxon>Gammaproteobacteria</taxon>
        <taxon>Enterobacterales</taxon>
        <taxon>Enterobacteriaceae</taxon>
        <taxon>Pseudocitrobacter</taxon>
    </lineage>
</organism>
<protein>
    <submittedName>
        <fullName evidence="1">Uncharacterized protein</fullName>
    </submittedName>
</protein>
<evidence type="ECO:0000313" key="2">
    <source>
        <dbReference type="Proteomes" id="UP001152651"/>
    </source>
</evidence>
<evidence type="ECO:0000313" key="1">
    <source>
        <dbReference type="EMBL" id="CAH6661997.1"/>
    </source>
</evidence>
<dbReference type="EMBL" id="CALSBS010000033">
    <property type="protein sequence ID" value="CAH6661997.1"/>
    <property type="molecule type" value="Genomic_DNA"/>
</dbReference>
<reference evidence="1" key="1">
    <citation type="submission" date="2022-05" db="EMBL/GenBank/DDBJ databases">
        <authorList>
            <person name="Blom J."/>
        </authorList>
    </citation>
    <scope>NUCLEOTIDE SEQUENCE</scope>
    <source>
        <strain evidence="1">Type strain: CPO20170097</strain>
    </source>
</reference>
<name>A0ABN8THL4_9ENTR</name>
<dbReference type="Proteomes" id="UP001152651">
    <property type="component" value="Unassembled WGS sequence"/>
</dbReference>
<accession>A0ABN8THL4</accession>
<comment type="caution">
    <text evidence="1">The sequence shown here is derived from an EMBL/GenBank/DDBJ whole genome shotgun (WGS) entry which is preliminary data.</text>
</comment>
<proteinExistence type="predicted"/>